<gene>
    <name evidence="3" type="ORF">HUJ06_003223</name>
</gene>
<dbReference type="SUPFAM" id="SSF47699">
    <property type="entry name" value="Bifunctional inhibitor/lipid-transfer protein/seed storage 2S albumin"/>
    <property type="match status" value="1"/>
</dbReference>
<evidence type="ECO:0000256" key="1">
    <source>
        <dbReference type="SAM" id="SignalP"/>
    </source>
</evidence>
<dbReference type="Pfam" id="PF14547">
    <property type="entry name" value="Hydrophob_seed"/>
    <property type="match status" value="1"/>
</dbReference>
<organism evidence="3 4">
    <name type="scientific">Nelumbo nucifera</name>
    <name type="common">Sacred lotus</name>
    <dbReference type="NCBI Taxonomy" id="4432"/>
    <lineage>
        <taxon>Eukaryota</taxon>
        <taxon>Viridiplantae</taxon>
        <taxon>Streptophyta</taxon>
        <taxon>Embryophyta</taxon>
        <taxon>Tracheophyta</taxon>
        <taxon>Spermatophyta</taxon>
        <taxon>Magnoliopsida</taxon>
        <taxon>Proteales</taxon>
        <taxon>Nelumbonaceae</taxon>
        <taxon>Nelumbo</taxon>
    </lineage>
</organism>
<keyword evidence="1" id="KW-0732">Signal</keyword>
<evidence type="ECO:0000313" key="4">
    <source>
        <dbReference type="Proteomes" id="UP000607653"/>
    </source>
</evidence>
<feature type="chain" id="PRO_5032438759" description="Bifunctional inhibitor/plant lipid transfer protein/seed storage helical domain-containing protein" evidence="1">
    <location>
        <begin position="30"/>
        <end position="138"/>
    </location>
</feature>
<dbReference type="EMBL" id="DUZY01000007">
    <property type="protein sequence ID" value="DAD44993.1"/>
    <property type="molecule type" value="Genomic_DNA"/>
</dbReference>
<sequence length="138" mass="14456">MDKTKVFASAIALFFSFLFSSTLTHSCAGVPCKPETNPNPLPPPKDLPANPFCPRDTLKLGACADLLGGLFHQVIGSPPSTSSKCCTLLDGLVDSEAAACLCTVIKENVLGLNVEWSVALSLLVSSCEKSVPPGFKCV</sequence>
<feature type="signal peptide" evidence="1">
    <location>
        <begin position="1"/>
        <end position="29"/>
    </location>
</feature>
<dbReference type="PANTHER" id="PTHR31731">
    <property type="match status" value="1"/>
</dbReference>
<protein>
    <recommendedName>
        <fullName evidence="2">Bifunctional inhibitor/plant lipid transfer protein/seed storage helical domain-containing protein</fullName>
    </recommendedName>
</protein>
<dbReference type="CDD" id="cd01958">
    <property type="entry name" value="HPS_like"/>
    <property type="match status" value="1"/>
</dbReference>
<accession>A0A822ZJU1</accession>
<dbReference type="InterPro" id="IPR016140">
    <property type="entry name" value="Bifunc_inhib/LTP/seed_store"/>
</dbReference>
<dbReference type="InterPro" id="IPR051636">
    <property type="entry name" value="Plant_LTP/defense-related"/>
</dbReference>
<dbReference type="Proteomes" id="UP000607653">
    <property type="component" value="Unassembled WGS sequence"/>
</dbReference>
<dbReference type="AlphaFoldDB" id="A0A822ZJU1"/>
<comment type="caution">
    <text evidence="3">The sequence shown here is derived from an EMBL/GenBank/DDBJ whole genome shotgun (WGS) entry which is preliminary data.</text>
</comment>
<name>A0A822ZJU1_NELNU</name>
<proteinExistence type="predicted"/>
<dbReference type="Gene3D" id="1.10.110.10">
    <property type="entry name" value="Plant lipid-transfer and hydrophobic proteins"/>
    <property type="match status" value="1"/>
</dbReference>
<dbReference type="InterPro" id="IPR027923">
    <property type="entry name" value="Hydrophob_seed_dom"/>
</dbReference>
<keyword evidence="4" id="KW-1185">Reference proteome</keyword>
<evidence type="ECO:0000313" key="3">
    <source>
        <dbReference type="EMBL" id="DAD44993.1"/>
    </source>
</evidence>
<feature type="domain" description="Bifunctional inhibitor/plant lipid transfer protein/seed storage helical" evidence="2">
    <location>
        <begin position="53"/>
        <end position="137"/>
    </location>
</feature>
<dbReference type="InterPro" id="IPR036312">
    <property type="entry name" value="Bifun_inhib/LTP/seed_sf"/>
</dbReference>
<evidence type="ECO:0000259" key="2">
    <source>
        <dbReference type="SMART" id="SM00499"/>
    </source>
</evidence>
<dbReference type="SMART" id="SM00499">
    <property type="entry name" value="AAI"/>
    <property type="match status" value="1"/>
</dbReference>
<reference evidence="3 4" key="1">
    <citation type="journal article" date="2020" name="Mol. Biol. Evol.">
        <title>Distinct Expression and Methylation Patterns for Genes with Different Fates following a Single Whole-Genome Duplication in Flowering Plants.</title>
        <authorList>
            <person name="Shi T."/>
            <person name="Rahmani R.S."/>
            <person name="Gugger P.F."/>
            <person name="Wang M."/>
            <person name="Li H."/>
            <person name="Zhang Y."/>
            <person name="Li Z."/>
            <person name="Wang Q."/>
            <person name="Van de Peer Y."/>
            <person name="Marchal K."/>
            <person name="Chen J."/>
        </authorList>
    </citation>
    <scope>NUCLEOTIDE SEQUENCE [LARGE SCALE GENOMIC DNA]</scope>
    <source>
        <tissue evidence="3">Leaf</tissue>
    </source>
</reference>